<dbReference type="Gene3D" id="3.10.290.10">
    <property type="entry name" value="RNA-binding S4 domain"/>
    <property type="match status" value="1"/>
</dbReference>
<evidence type="ECO:0000259" key="6">
    <source>
        <dbReference type="SMART" id="SM00363"/>
    </source>
</evidence>
<dbReference type="InterPro" id="IPR000748">
    <property type="entry name" value="PsdUridine_synth_RsuA/RluB/E/F"/>
</dbReference>
<dbReference type="GO" id="GO:0120159">
    <property type="term" value="F:rRNA pseudouridine synthase activity"/>
    <property type="evidence" value="ECO:0007669"/>
    <property type="project" value="UniProtKB-ARBA"/>
</dbReference>
<keyword evidence="2 4" id="KW-0694">RNA-binding</keyword>
<dbReference type="KEGG" id="ful:C4N20_10800"/>
<protein>
    <recommendedName>
        <fullName evidence="5">Pseudouridine synthase</fullName>
        <ecNumber evidence="5">5.4.99.-</ecNumber>
    </recommendedName>
</protein>
<dbReference type="Proteomes" id="UP000249008">
    <property type="component" value="Chromosome 1"/>
</dbReference>
<dbReference type="AlphaFoldDB" id="A0AAX2J9B4"/>
<evidence type="ECO:0000256" key="5">
    <source>
        <dbReference type="RuleBase" id="RU003887"/>
    </source>
</evidence>
<gene>
    <name evidence="7" type="primary">rluB</name>
    <name evidence="7" type="ORF">NCTC12112_00716</name>
</gene>
<dbReference type="InterPro" id="IPR036986">
    <property type="entry name" value="S4_RNA-bd_sf"/>
</dbReference>
<dbReference type="InterPro" id="IPR002942">
    <property type="entry name" value="S4_RNA-bd"/>
</dbReference>
<dbReference type="InterPro" id="IPR050343">
    <property type="entry name" value="RsuA_PseudoU_synthase"/>
</dbReference>
<dbReference type="SMART" id="SM00363">
    <property type="entry name" value="S4"/>
    <property type="match status" value="1"/>
</dbReference>
<dbReference type="InterPro" id="IPR042092">
    <property type="entry name" value="PsdUridine_s_RsuA/RluB/E/F_cat"/>
</dbReference>
<dbReference type="CDD" id="cd00165">
    <property type="entry name" value="S4"/>
    <property type="match status" value="1"/>
</dbReference>
<dbReference type="NCBIfam" id="TIGR00093">
    <property type="entry name" value="pseudouridine synthase"/>
    <property type="match status" value="1"/>
</dbReference>
<dbReference type="InterPro" id="IPR020103">
    <property type="entry name" value="PsdUridine_synth_cat_dom_sf"/>
</dbReference>
<proteinExistence type="inferred from homology"/>
<accession>A0AAX2J9B4</accession>
<dbReference type="InterPro" id="IPR020094">
    <property type="entry name" value="TruA/RsuA/RluB/E/F_N"/>
</dbReference>
<dbReference type="FunFam" id="3.10.290.10:FF:000003">
    <property type="entry name" value="Pseudouridine synthase"/>
    <property type="match status" value="1"/>
</dbReference>
<dbReference type="GO" id="GO:0003723">
    <property type="term" value="F:RNA binding"/>
    <property type="evidence" value="ECO:0007669"/>
    <property type="project" value="UniProtKB-KW"/>
</dbReference>
<evidence type="ECO:0000313" key="7">
    <source>
        <dbReference type="EMBL" id="SQJ00423.1"/>
    </source>
</evidence>
<evidence type="ECO:0000256" key="4">
    <source>
        <dbReference type="PROSITE-ProRule" id="PRU00182"/>
    </source>
</evidence>
<evidence type="ECO:0000256" key="2">
    <source>
        <dbReference type="ARBA" id="ARBA00022884"/>
    </source>
</evidence>
<evidence type="ECO:0000256" key="1">
    <source>
        <dbReference type="ARBA" id="ARBA00008348"/>
    </source>
</evidence>
<organism evidence="7 8">
    <name type="scientific">Fusobacterium ulcerans</name>
    <dbReference type="NCBI Taxonomy" id="861"/>
    <lineage>
        <taxon>Bacteria</taxon>
        <taxon>Fusobacteriati</taxon>
        <taxon>Fusobacteriota</taxon>
        <taxon>Fusobacteriia</taxon>
        <taxon>Fusobacteriales</taxon>
        <taxon>Fusobacteriaceae</taxon>
        <taxon>Fusobacterium</taxon>
    </lineage>
</organism>
<name>A0AAX2J9B4_9FUSO</name>
<dbReference type="PANTHER" id="PTHR47683">
    <property type="entry name" value="PSEUDOURIDINE SYNTHASE FAMILY PROTEIN-RELATED"/>
    <property type="match status" value="1"/>
</dbReference>
<dbReference type="InterPro" id="IPR018496">
    <property type="entry name" value="PsdUridine_synth_RsuA/RluB_CS"/>
</dbReference>
<evidence type="ECO:0000256" key="3">
    <source>
        <dbReference type="ARBA" id="ARBA00023235"/>
    </source>
</evidence>
<dbReference type="GO" id="GO:0000455">
    <property type="term" value="P:enzyme-directed rRNA pseudouridine synthesis"/>
    <property type="evidence" value="ECO:0007669"/>
    <property type="project" value="UniProtKB-ARBA"/>
</dbReference>
<evidence type="ECO:0000313" key="8">
    <source>
        <dbReference type="Proteomes" id="UP000249008"/>
    </source>
</evidence>
<dbReference type="PANTHER" id="PTHR47683:SF2">
    <property type="entry name" value="RNA-BINDING S4 DOMAIN-CONTAINING PROTEIN"/>
    <property type="match status" value="1"/>
</dbReference>
<dbReference type="SUPFAM" id="SSF55120">
    <property type="entry name" value="Pseudouridine synthase"/>
    <property type="match status" value="1"/>
</dbReference>
<dbReference type="Gene3D" id="3.30.70.1560">
    <property type="entry name" value="Alpha-L RNA-binding motif"/>
    <property type="match status" value="1"/>
</dbReference>
<dbReference type="GO" id="GO:0005829">
    <property type="term" value="C:cytosol"/>
    <property type="evidence" value="ECO:0007669"/>
    <property type="project" value="UniProtKB-ARBA"/>
</dbReference>
<dbReference type="CDD" id="cd02870">
    <property type="entry name" value="PseudoU_synth_RsuA_like"/>
    <property type="match status" value="1"/>
</dbReference>
<dbReference type="PROSITE" id="PS50889">
    <property type="entry name" value="S4"/>
    <property type="match status" value="1"/>
</dbReference>
<dbReference type="InterPro" id="IPR006145">
    <property type="entry name" value="PsdUridine_synth_RsuA/RluA"/>
</dbReference>
<dbReference type="Pfam" id="PF01479">
    <property type="entry name" value="S4"/>
    <property type="match status" value="1"/>
</dbReference>
<comment type="similarity">
    <text evidence="1 5">Belongs to the pseudouridine synthase RsuA family.</text>
</comment>
<dbReference type="Gene3D" id="3.30.70.580">
    <property type="entry name" value="Pseudouridine synthase I, catalytic domain, N-terminal subdomain"/>
    <property type="match status" value="1"/>
</dbReference>
<sequence length="236" mass="27239">MEEMRINKYLASLGIASRREVDKMIEEGAIKVNGEKAAPGIKVSDEDEIYIKGKKIEKNTEKKVYYILNKPLEVLSSSKDDRGRKTVVDLIKCKERIFPIGRLDYNTSGLIILTNDGELFNRIIHPKAEIFKEYYAKVFGEIKEENAELLRKGVELDDGMTLPANVKILRRERGKTELLVAIREGRNRQVRRMLDKINHPVITLRREKIGDLSLGNLKLGEYRELTNEEVNYLYSL</sequence>
<dbReference type="FunFam" id="3.30.70.1560:FF:000001">
    <property type="entry name" value="Pseudouridine synthase"/>
    <property type="match status" value="1"/>
</dbReference>
<feature type="domain" description="RNA-binding S4" evidence="6">
    <location>
        <begin position="4"/>
        <end position="67"/>
    </location>
</feature>
<dbReference type="EMBL" id="LS483487">
    <property type="protein sequence ID" value="SQJ00423.1"/>
    <property type="molecule type" value="Genomic_DNA"/>
</dbReference>
<dbReference type="SUPFAM" id="SSF55174">
    <property type="entry name" value="Alpha-L RNA-binding motif"/>
    <property type="match status" value="1"/>
</dbReference>
<dbReference type="PROSITE" id="PS01149">
    <property type="entry name" value="PSI_RSU"/>
    <property type="match status" value="1"/>
</dbReference>
<dbReference type="EC" id="5.4.99.-" evidence="5"/>
<keyword evidence="3 5" id="KW-0413">Isomerase</keyword>
<reference evidence="7 8" key="1">
    <citation type="submission" date="2018-06" db="EMBL/GenBank/DDBJ databases">
        <authorList>
            <consortium name="Pathogen Informatics"/>
            <person name="Doyle S."/>
        </authorList>
    </citation>
    <scope>NUCLEOTIDE SEQUENCE [LARGE SCALE GENOMIC DNA]</scope>
    <source>
        <strain evidence="7 8">NCTC12112</strain>
    </source>
</reference>
<dbReference type="Pfam" id="PF00849">
    <property type="entry name" value="PseudoU_synth_2"/>
    <property type="match status" value="1"/>
</dbReference>